<name>A0AAD5LY09_PYTIN</name>
<proteinExistence type="inferred from homology"/>
<evidence type="ECO:0000256" key="6">
    <source>
        <dbReference type="SAM" id="MobiDB-lite"/>
    </source>
</evidence>
<dbReference type="SUPFAM" id="SSF48647">
    <property type="entry name" value="Fungal elicitin"/>
    <property type="match status" value="4"/>
</dbReference>
<evidence type="ECO:0000256" key="2">
    <source>
        <dbReference type="ARBA" id="ARBA00009544"/>
    </source>
</evidence>
<dbReference type="GO" id="GO:0005576">
    <property type="term" value="C:extracellular region"/>
    <property type="evidence" value="ECO:0007669"/>
    <property type="project" value="UniProtKB-SubCell"/>
</dbReference>
<evidence type="ECO:0000313" key="8">
    <source>
        <dbReference type="Proteomes" id="UP001209570"/>
    </source>
</evidence>
<comment type="caution">
    <text evidence="7">The sequence shown here is derived from an EMBL/GenBank/DDBJ whole genome shotgun (WGS) entry which is preliminary data.</text>
</comment>
<evidence type="ECO:0000256" key="3">
    <source>
        <dbReference type="ARBA" id="ARBA00022525"/>
    </source>
</evidence>
<evidence type="ECO:0008006" key="9">
    <source>
        <dbReference type="Google" id="ProtNLM"/>
    </source>
</evidence>
<evidence type="ECO:0000313" key="7">
    <source>
        <dbReference type="EMBL" id="KAJ0396236.1"/>
    </source>
</evidence>
<gene>
    <name evidence="7" type="ORF">P43SY_003259</name>
</gene>
<feature type="compositionally biased region" description="Low complexity" evidence="6">
    <location>
        <begin position="423"/>
        <end position="485"/>
    </location>
</feature>
<dbReference type="GO" id="GO:0052040">
    <property type="term" value="P:symbiont-mediated perturbation of host programmed cell death"/>
    <property type="evidence" value="ECO:0007669"/>
    <property type="project" value="UniProtKB-KW"/>
</dbReference>
<comment type="similarity">
    <text evidence="2">Belongs to the elicitin family.</text>
</comment>
<dbReference type="Gene3D" id="1.10.239.10">
    <property type="entry name" value="Elicitin domain"/>
    <property type="match status" value="4"/>
</dbReference>
<keyword evidence="4" id="KW-0928">Hypersensitive response elicitation</keyword>
<sequence>MVCAGAAPSVVLGADTAACQDLIDVFKSDDYKQCVNELKGKWQTPLTFLGGNANPNKDVPETMCKYDACKKYISKVKSINADNCPFSHRGIDMIVKKVDFEIDRIDKACKNDTPITQAPSPTGACQDLTDVFKSDDYKQCVNELKGTWQTPLTFLGATQNPNKDVPETMCKYDACKKYISKVKSINADNCPFSHRGIDMIVKKVDFEIDRIDKACKNDTPITQAPSPTGACQDLTDVFKSDDYKQCVNELKGTWQTPLTFLGATQNPNKDVPETMCKYDACKKYISKVKSINADNCPFSHRGIDMVVKKSDFELERIDKACGKQETNPTGACHELTDVFKTDEYKQCVNELKGKWQTPLTFLGGNANPNKDVPETMCKNDACKKYIGMVRSINADNCPFSHRGIDMIVKKADFELERIDKACNVGSGSNSNSSKNNATTNPSTTQPQTQPSTPASTRASSRADSSSSSRGADGVATADTDDTIATPAPSSKPALRDGSTPVPTKQSAAATSVHVVSSVLALSVGATLQALWS</sequence>
<dbReference type="Proteomes" id="UP001209570">
    <property type="component" value="Unassembled WGS sequence"/>
</dbReference>
<comment type="subcellular location">
    <subcellularLocation>
        <location evidence="1">Secreted</location>
    </subcellularLocation>
</comment>
<evidence type="ECO:0000256" key="4">
    <source>
        <dbReference type="ARBA" id="ARBA00022978"/>
    </source>
</evidence>
<reference evidence="7" key="1">
    <citation type="submission" date="2021-12" db="EMBL/GenBank/DDBJ databases">
        <title>Prjna785345.</title>
        <authorList>
            <person name="Rujirawat T."/>
            <person name="Krajaejun T."/>
        </authorList>
    </citation>
    <scope>NUCLEOTIDE SEQUENCE</scope>
    <source>
        <strain evidence="7">Pi057C3</strain>
    </source>
</reference>
<dbReference type="InterPro" id="IPR002200">
    <property type="entry name" value="Elicitin"/>
</dbReference>
<organism evidence="7 8">
    <name type="scientific">Pythium insidiosum</name>
    <name type="common">Pythiosis disease agent</name>
    <dbReference type="NCBI Taxonomy" id="114742"/>
    <lineage>
        <taxon>Eukaryota</taxon>
        <taxon>Sar</taxon>
        <taxon>Stramenopiles</taxon>
        <taxon>Oomycota</taxon>
        <taxon>Peronosporomycetes</taxon>
        <taxon>Pythiales</taxon>
        <taxon>Pythiaceae</taxon>
        <taxon>Pythium</taxon>
    </lineage>
</organism>
<feature type="region of interest" description="Disordered" evidence="6">
    <location>
        <begin position="423"/>
        <end position="505"/>
    </location>
</feature>
<dbReference type="EMBL" id="JAKCXM010000304">
    <property type="protein sequence ID" value="KAJ0396236.1"/>
    <property type="molecule type" value="Genomic_DNA"/>
</dbReference>
<protein>
    <recommendedName>
        <fullName evidence="9">Secreted protein</fullName>
    </recommendedName>
</protein>
<dbReference type="Pfam" id="PF00964">
    <property type="entry name" value="Elicitin"/>
    <property type="match status" value="2"/>
</dbReference>
<evidence type="ECO:0000256" key="5">
    <source>
        <dbReference type="ARBA" id="ARBA00023157"/>
    </source>
</evidence>
<evidence type="ECO:0000256" key="1">
    <source>
        <dbReference type="ARBA" id="ARBA00004613"/>
    </source>
</evidence>
<keyword evidence="8" id="KW-1185">Reference proteome</keyword>
<keyword evidence="5" id="KW-1015">Disulfide bond</keyword>
<dbReference type="InterPro" id="IPR036470">
    <property type="entry name" value="Elicitin_sf"/>
</dbReference>
<accession>A0AAD5LY09</accession>
<keyword evidence="3" id="KW-0964">Secreted</keyword>
<dbReference type="AlphaFoldDB" id="A0AAD5LY09"/>